<reference evidence="1 2" key="1">
    <citation type="submission" date="2021-03" db="EMBL/GenBank/DDBJ databases">
        <title>Genomic Encyclopedia of Type Strains, Phase IV (KMG-IV): sequencing the most valuable type-strain genomes for metagenomic binning, comparative biology and taxonomic classification.</title>
        <authorList>
            <person name="Goeker M."/>
        </authorList>
    </citation>
    <scope>NUCLEOTIDE SEQUENCE [LARGE SCALE GENOMIC DNA]</scope>
    <source>
        <strain evidence="1 2">DSM 101953</strain>
    </source>
</reference>
<dbReference type="Proteomes" id="UP000773462">
    <property type="component" value="Unassembled WGS sequence"/>
</dbReference>
<dbReference type="RefSeq" id="WP_209880036.1">
    <property type="nucleotide sequence ID" value="NZ_JAGGLV010000046.1"/>
</dbReference>
<sequence>MGDVFNSWDTYLLSSVETYTFNYDKSDGSFLRFYLVDKNHKGMKIIIYSPNGSVYFNGHTTASNGYQVYKEGPAGPAGVYTIKVSSDNGGTGFDYQYGVAARAY</sequence>
<organism evidence="1 2">
    <name type="scientific">Paenibacillus silagei</name>
    <dbReference type="NCBI Taxonomy" id="1670801"/>
    <lineage>
        <taxon>Bacteria</taxon>
        <taxon>Bacillati</taxon>
        <taxon>Bacillota</taxon>
        <taxon>Bacilli</taxon>
        <taxon>Bacillales</taxon>
        <taxon>Paenibacillaceae</taxon>
        <taxon>Paenibacillus</taxon>
    </lineage>
</organism>
<comment type="caution">
    <text evidence="1">The sequence shown here is derived from an EMBL/GenBank/DDBJ whole genome shotgun (WGS) entry which is preliminary data.</text>
</comment>
<evidence type="ECO:0000313" key="1">
    <source>
        <dbReference type="EMBL" id="MBP2116415.1"/>
    </source>
</evidence>
<protein>
    <recommendedName>
        <fullName evidence="3">Peptidase C-terminal archaeal/bacterial domain-containing protein</fullName>
    </recommendedName>
</protein>
<dbReference type="EMBL" id="JAGGLV010000046">
    <property type="protein sequence ID" value="MBP2116415.1"/>
    <property type="molecule type" value="Genomic_DNA"/>
</dbReference>
<keyword evidence="2" id="KW-1185">Reference proteome</keyword>
<evidence type="ECO:0000313" key="2">
    <source>
        <dbReference type="Proteomes" id="UP000773462"/>
    </source>
</evidence>
<name>A0ABS4P278_9BACL</name>
<accession>A0ABS4P278</accession>
<gene>
    <name evidence="1" type="ORF">J2Z70_006645</name>
</gene>
<proteinExistence type="predicted"/>
<evidence type="ECO:0008006" key="3">
    <source>
        <dbReference type="Google" id="ProtNLM"/>
    </source>
</evidence>